<evidence type="ECO:0000256" key="2">
    <source>
        <dbReference type="SAM" id="SignalP"/>
    </source>
</evidence>
<evidence type="ECO:0000256" key="1">
    <source>
        <dbReference type="SAM" id="MobiDB-lite"/>
    </source>
</evidence>
<comment type="caution">
    <text evidence="3">The sequence shown here is derived from an EMBL/GenBank/DDBJ whole genome shotgun (WGS) entry which is preliminary data.</text>
</comment>
<feature type="region of interest" description="Disordered" evidence="1">
    <location>
        <begin position="203"/>
        <end position="224"/>
    </location>
</feature>
<dbReference type="AlphaFoldDB" id="A0AAV7RAS0"/>
<feature type="region of interest" description="Disordered" evidence="1">
    <location>
        <begin position="35"/>
        <end position="58"/>
    </location>
</feature>
<keyword evidence="2" id="KW-0732">Signal</keyword>
<feature type="signal peptide" evidence="2">
    <location>
        <begin position="1"/>
        <end position="23"/>
    </location>
</feature>
<reference evidence="3" key="1">
    <citation type="journal article" date="2022" name="bioRxiv">
        <title>Sequencing and chromosome-scale assembly of the giantPleurodeles waltlgenome.</title>
        <authorList>
            <person name="Brown T."/>
            <person name="Elewa A."/>
            <person name="Iarovenko S."/>
            <person name="Subramanian E."/>
            <person name="Araus A.J."/>
            <person name="Petzold A."/>
            <person name="Susuki M."/>
            <person name="Suzuki K.-i.T."/>
            <person name="Hayashi T."/>
            <person name="Toyoda A."/>
            <person name="Oliveira C."/>
            <person name="Osipova E."/>
            <person name="Leigh N.D."/>
            <person name="Simon A."/>
            <person name="Yun M.H."/>
        </authorList>
    </citation>
    <scope>NUCLEOTIDE SEQUENCE</scope>
    <source>
        <strain evidence="3">20211129_DDA</strain>
        <tissue evidence="3">Liver</tissue>
    </source>
</reference>
<evidence type="ECO:0000313" key="3">
    <source>
        <dbReference type="EMBL" id="KAJ1149198.1"/>
    </source>
</evidence>
<sequence>MGGSTRGDVLLFLLSAVSPSSSALQLALIGKLPAGEQHQKERASRRQERKGGEGNSVSRGIVLCGFTKLREGPRKRAGGAPPSPRRAALLWPWETLLRLRGRADPVCRNTQRVLPPPLRSVPLGPVLLRSRRSGEAGLLARPTLAGPCRMPRCDSAPGAGLVVPVALRPRISPSGSALSPPILVAETFEALVSQEAPGGRCMFSAATVRPPPPPRVRPDTELRG</sequence>
<accession>A0AAV7RAS0</accession>
<dbReference type="EMBL" id="JANPWB010000009">
    <property type="protein sequence ID" value="KAJ1149198.1"/>
    <property type="molecule type" value="Genomic_DNA"/>
</dbReference>
<proteinExistence type="predicted"/>
<feature type="chain" id="PRO_5043764950" evidence="2">
    <location>
        <begin position="24"/>
        <end position="224"/>
    </location>
</feature>
<gene>
    <name evidence="3" type="ORF">NDU88_002013</name>
</gene>
<name>A0AAV7RAS0_PLEWA</name>
<organism evidence="3 4">
    <name type="scientific">Pleurodeles waltl</name>
    <name type="common">Iberian ribbed newt</name>
    <dbReference type="NCBI Taxonomy" id="8319"/>
    <lineage>
        <taxon>Eukaryota</taxon>
        <taxon>Metazoa</taxon>
        <taxon>Chordata</taxon>
        <taxon>Craniata</taxon>
        <taxon>Vertebrata</taxon>
        <taxon>Euteleostomi</taxon>
        <taxon>Amphibia</taxon>
        <taxon>Batrachia</taxon>
        <taxon>Caudata</taxon>
        <taxon>Salamandroidea</taxon>
        <taxon>Salamandridae</taxon>
        <taxon>Pleurodelinae</taxon>
        <taxon>Pleurodeles</taxon>
    </lineage>
</organism>
<feature type="compositionally biased region" description="Basic and acidic residues" evidence="1">
    <location>
        <begin position="37"/>
        <end position="52"/>
    </location>
</feature>
<dbReference type="Proteomes" id="UP001066276">
    <property type="component" value="Chromosome 5"/>
</dbReference>
<protein>
    <submittedName>
        <fullName evidence="3">Uncharacterized protein</fullName>
    </submittedName>
</protein>
<evidence type="ECO:0000313" key="4">
    <source>
        <dbReference type="Proteomes" id="UP001066276"/>
    </source>
</evidence>
<keyword evidence="4" id="KW-1185">Reference proteome</keyword>